<dbReference type="SUPFAM" id="SSF46785">
    <property type="entry name" value="Winged helix' DNA-binding domain"/>
    <property type="match status" value="1"/>
</dbReference>
<dbReference type="KEGG" id="hale:G3A49_15710"/>
<dbReference type="InterPro" id="IPR036390">
    <property type="entry name" value="WH_DNA-bd_sf"/>
</dbReference>
<protein>
    <submittedName>
        <fullName evidence="1">MarR family transcriptional regulator</fullName>
    </submittedName>
</protein>
<dbReference type="Proteomes" id="UP000465667">
    <property type="component" value="Chromosome"/>
</dbReference>
<evidence type="ECO:0000313" key="2">
    <source>
        <dbReference type="Proteomes" id="UP000465667"/>
    </source>
</evidence>
<dbReference type="EMBL" id="CP048738">
    <property type="protein sequence ID" value="QIB79473.1"/>
    <property type="molecule type" value="Genomic_DNA"/>
</dbReference>
<evidence type="ECO:0000313" key="1">
    <source>
        <dbReference type="EMBL" id="QIB79473.1"/>
    </source>
</evidence>
<dbReference type="AlphaFoldDB" id="A0A6C0UY13"/>
<dbReference type="GeneID" id="301160166"/>
<name>A0A6C0UY13_HALVO</name>
<accession>A0A6C0UY13</accession>
<dbReference type="Gene3D" id="1.10.10.10">
    <property type="entry name" value="Winged helix-like DNA-binding domain superfamily/Winged helix DNA-binding domain"/>
    <property type="match status" value="1"/>
</dbReference>
<dbReference type="InterPro" id="IPR036388">
    <property type="entry name" value="WH-like_DNA-bd_sf"/>
</dbReference>
<proteinExistence type="predicted"/>
<reference evidence="1 2" key="1">
    <citation type="submission" date="2020-02" db="EMBL/GenBank/DDBJ databases">
        <title>Whole genome sequence of Haloferax alexandrinus pws1.</title>
        <authorList>
            <person name="Verma D.K."/>
            <person name="Gopal K."/>
            <person name="Prasad E.S."/>
        </authorList>
    </citation>
    <scope>NUCLEOTIDE SEQUENCE [LARGE SCALE GENOMIC DNA]</scope>
    <source>
        <strain evidence="2">wsp1</strain>
    </source>
</reference>
<sequence>MSEDSLKEMVERISWFSPVDYEILMFYEKYDIGLTAKSLAYNIGYNRKYVNDRMRVLEDAGLFLNENGIYALSELGREFLTGNVDEDELPEP</sequence>
<organism evidence="1 2">
    <name type="scientific">Haloferax volcanii</name>
    <name type="common">Halobacterium volcanii</name>
    <dbReference type="NCBI Taxonomy" id="2246"/>
    <lineage>
        <taxon>Archaea</taxon>
        <taxon>Methanobacteriati</taxon>
        <taxon>Methanobacteriota</taxon>
        <taxon>Stenosarchaea group</taxon>
        <taxon>Halobacteria</taxon>
        <taxon>Halobacteriales</taxon>
        <taxon>Haloferacaceae</taxon>
        <taxon>Haloferax</taxon>
    </lineage>
</organism>
<gene>
    <name evidence="1" type="ORF">G3A49_15710</name>
</gene>
<dbReference type="RefSeq" id="WP_163489485.1">
    <property type="nucleotide sequence ID" value="NZ_CP048738.1"/>
</dbReference>